<sequence>FVYTNAAVVGYDLARESKDGATLIKVNVHLEEIREVKVKYDKEEVKNPDDAKNKDIGDKTQQVEVNSSGGSMATMFKEIGEINKDGNMSTIKVLAEGSKVILKGLDGIGNDLIEAKKQAENMVKQISGGHF</sequence>
<accession>A0ABT5LZ30</accession>
<dbReference type="Proteomes" id="UP001220225">
    <property type="component" value="Unassembled WGS sequence"/>
</dbReference>
<dbReference type="RefSeq" id="WP_273577695.1">
    <property type="nucleotide sequence ID" value="NZ_JAQRFN010000069.1"/>
</dbReference>
<name>A0ABT5LZ30_9GAMM</name>
<dbReference type="EMBL" id="JAQRFN010000069">
    <property type="protein sequence ID" value="MDC9599016.1"/>
    <property type="molecule type" value="Genomic_DNA"/>
</dbReference>
<gene>
    <name evidence="1" type="ORF">PSI14_19815</name>
</gene>
<keyword evidence="2" id="KW-1185">Reference proteome</keyword>
<evidence type="ECO:0000313" key="1">
    <source>
        <dbReference type="EMBL" id="MDC9599016.1"/>
    </source>
</evidence>
<feature type="non-terminal residue" evidence="1">
    <location>
        <position position="1"/>
    </location>
</feature>
<evidence type="ECO:0000313" key="2">
    <source>
        <dbReference type="Proteomes" id="UP001220225"/>
    </source>
</evidence>
<organism evidence="1 2">
    <name type="scientific">Xenorhabdus anantnagensis</name>
    <dbReference type="NCBI Taxonomy" id="3025875"/>
    <lineage>
        <taxon>Bacteria</taxon>
        <taxon>Pseudomonadati</taxon>
        <taxon>Pseudomonadota</taxon>
        <taxon>Gammaproteobacteria</taxon>
        <taxon>Enterobacterales</taxon>
        <taxon>Morganellaceae</taxon>
        <taxon>Xenorhabdus</taxon>
    </lineage>
</organism>
<comment type="caution">
    <text evidence="1">The sequence shown here is derived from an EMBL/GenBank/DDBJ whole genome shotgun (WGS) entry which is preliminary data.</text>
</comment>
<protein>
    <submittedName>
        <fullName evidence="1">Uncharacterized protein</fullName>
    </submittedName>
</protein>
<proteinExistence type="predicted"/>
<reference evidence="1 2" key="1">
    <citation type="submission" date="2023-02" db="EMBL/GenBank/DDBJ databases">
        <title>Entomopathogenic bacteria.</title>
        <authorList>
            <person name="Machado R.A."/>
        </authorList>
    </citation>
    <scope>NUCLEOTIDE SEQUENCE [LARGE SCALE GENOMIC DNA]</scope>
    <source>
        <strain evidence="1 2">XENO-2</strain>
    </source>
</reference>